<keyword evidence="6 15" id="KW-0963">Cytoplasm</keyword>
<dbReference type="HOGENOM" id="CLU_073615_0_0_10"/>
<keyword evidence="9 15" id="KW-0479">Metal-binding</keyword>
<reference evidence="18" key="2">
    <citation type="submission" date="2010-04" db="EMBL/GenBank/DDBJ databases">
        <title>Genome sequence of Salinibacter ruber M8.</title>
        <authorList>
            <consortium name="Genoscope"/>
        </authorList>
    </citation>
    <scope>NUCLEOTIDE SEQUENCE [LARGE SCALE GENOMIC DNA]</scope>
    <source>
        <strain evidence="18">M8</strain>
    </source>
</reference>
<keyword evidence="11 15" id="KW-0547">Nucleotide-binding</keyword>
<dbReference type="UniPathway" id="UPA00591">
    <property type="reaction ID" value="UER00648"/>
</dbReference>
<evidence type="ECO:0000256" key="8">
    <source>
        <dbReference type="ARBA" id="ARBA00022679"/>
    </source>
</evidence>
<dbReference type="GO" id="GO:0046100">
    <property type="term" value="P:hypoxanthine metabolic process"/>
    <property type="evidence" value="ECO:0007669"/>
    <property type="project" value="TreeGrafter"/>
</dbReference>
<sequence length="199" mass="22226">MASNMPATRDLLETPVQPTDAAVTVQGERFRRYLSAERIKKRVAEMGQTIARDYATTTPILVSVLNGAFMYTADLMRAIDTDCEIDFIKLSSYGDEKVSSGEVRELKSVDAELEGRDVLVVEDIVDTGLSMEFMKRRLAEYNPASLRVSTLLHKPTATEPDLTLDYVGFRIPDLFVIGYGLDYGQLARNLSDIYILDEG</sequence>
<dbReference type="EMBL" id="FP565814">
    <property type="protein sequence ID" value="CBH24838.1"/>
    <property type="molecule type" value="Genomic_DNA"/>
</dbReference>
<dbReference type="Pfam" id="PF00156">
    <property type="entry name" value="Pribosyltran"/>
    <property type="match status" value="1"/>
</dbReference>
<feature type="domain" description="Phosphoribosyltransferase" evidence="16">
    <location>
        <begin position="33"/>
        <end position="183"/>
    </location>
</feature>
<comment type="similarity">
    <text evidence="4 15">Belongs to the purine/pyrimidine phosphoribosyltransferase family.</text>
</comment>
<keyword evidence="7 15" id="KW-0328">Glycosyltransferase</keyword>
<dbReference type="PANTHER" id="PTHR43340:SF1">
    <property type="entry name" value="HYPOXANTHINE PHOSPHORIBOSYLTRANSFERASE"/>
    <property type="match status" value="1"/>
</dbReference>
<dbReference type="GeneID" id="83728631"/>
<evidence type="ECO:0000256" key="6">
    <source>
        <dbReference type="ARBA" id="ARBA00022490"/>
    </source>
</evidence>
<dbReference type="InterPro" id="IPR029057">
    <property type="entry name" value="PRTase-like"/>
</dbReference>
<dbReference type="GO" id="GO:0032263">
    <property type="term" value="P:GMP salvage"/>
    <property type="evidence" value="ECO:0007669"/>
    <property type="project" value="TreeGrafter"/>
</dbReference>
<comment type="pathway">
    <text evidence="3 15">Purine metabolism; IMP biosynthesis via salvage pathway; IMP from hypoxanthine: step 1/1.</text>
</comment>
<evidence type="ECO:0000256" key="12">
    <source>
        <dbReference type="ARBA" id="ARBA00022842"/>
    </source>
</evidence>
<comment type="subcellular location">
    <subcellularLocation>
        <location evidence="2 15">Cytoplasm</location>
    </subcellularLocation>
</comment>
<evidence type="ECO:0000256" key="11">
    <source>
        <dbReference type="ARBA" id="ARBA00022741"/>
    </source>
</evidence>
<gene>
    <name evidence="17" type="primary">hpt</name>
    <name evidence="17" type="ordered locus">SRM_01917</name>
</gene>
<evidence type="ECO:0000256" key="9">
    <source>
        <dbReference type="ARBA" id="ARBA00022723"/>
    </source>
</evidence>
<evidence type="ECO:0000256" key="5">
    <source>
        <dbReference type="ARBA" id="ARBA00011895"/>
    </source>
</evidence>
<dbReference type="KEGG" id="srm:SRM_01917"/>
<evidence type="ECO:0000313" key="17">
    <source>
        <dbReference type="EMBL" id="CBH24838.1"/>
    </source>
</evidence>
<evidence type="ECO:0000256" key="4">
    <source>
        <dbReference type="ARBA" id="ARBA00008391"/>
    </source>
</evidence>
<evidence type="ECO:0000256" key="15">
    <source>
        <dbReference type="RuleBase" id="RU364099"/>
    </source>
</evidence>
<dbReference type="InterPro" id="IPR000836">
    <property type="entry name" value="PRTase_dom"/>
</dbReference>
<comment type="catalytic activity">
    <reaction evidence="13">
        <text>GMP + diphosphate = guanine + 5-phospho-alpha-D-ribose 1-diphosphate</text>
        <dbReference type="Rhea" id="RHEA:25424"/>
        <dbReference type="ChEBI" id="CHEBI:16235"/>
        <dbReference type="ChEBI" id="CHEBI:33019"/>
        <dbReference type="ChEBI" id="CHEBI:58017"/>
        <dbReference type="ChEBI" id="CHEBI:58115"/>
        <dbReference type="EC" id="2.4.2.8"/>
    </reaction>
    <physiologicalReaction direction="right-to-left" evidence="13">
        <dbReference type="Rhea" id="RHEA:25426"/>
    </physiologicalReaction>
</comment>
<dbReference type="PATRIC" id="fig|761659.10.peg.2082"/>
<dbReference type="GO" id="GO:0004422">
    <property type="term" value="F:hypoxanthine phosphoribosyltransferase activity"/>
    <property type="evidence" value="ECO:0007669"/>
    <property type="project" value="InterPro"/>
</dbReference>
<organism evidence="17 18">
    <name type="scientific">Salinibacter ruber (strain M8)</name>
    <dbReference type="NCBI Taxonomy" id="761659"/>
    <lineage>
        <taxon>Bacteria</taxon>
        <taxon>Pseudomonadati</taxon>
        <taxon>Rhodothermota</taxon>
        <taxon>Rhodothermia</taxon>
        <taxon>Rhodothermales</taxon>
        <taxon>Salinibacteraceae</taxon>
        <taxon>Salinibacter</taxon>
    </lineage>
</organism>
<dbReference type="GO" id="GO:0000166">
    <property type="term" value="F:nucleotide binding"/>
    <property type="evidence" value="ECO:0007669"/>
    <property type="project" value="UniProtKB-KW"/>
</dbReference>
<evidence type="ECO:0000256" key="7">
    <source>
        <dbReference type="ARBA" id="ARBA00022676"/>
    </source>
</evidence>
<dbReference type="NCBIfam" id="TIGR01203">
    <property type="entry name" value="HGPRTase"/>
    <property type="match status" value="1"/>
</dbReference>
<evidence type="ECO:0000256" key="14">
    <source>
        <dbReference type="ARBA" id="ARBA00049402"/>
    </source>
</evidence>
<dbReference type="GO" id="GO:0006166">
    <property type="term" value="P:purine ribonucleoside salvage"/>
    <property type="evidence" value="ECO:0007669"/>
    <property type="project" value="UniProtKB-KW"/>
</dbReference>
<reference evidence="17 18" key="1">
    <citation type="journal article" date="2010" name="ISME J.">
        <title>Fine-scale evolution: genomic, phenotypic and ecological differentiation in two coexisting Salinibacter ruber strains.</title>
        <authorList>
            <person name="Pena A."/>
            <person name="Teeling H."/>
            <person name="Huerta-Cepas J."/>
            <person name="Santos F."/>
            <person name="Yarza P."/>
            <person name="Brito-Echeverria J."/>
            <person name="Lucio M."/>
            <person name="Schmitt-Kopplin P."/>
            <person name="Meseguer I."/>
            <person name="Schenowitz C."/>
            <person name="Dossat C."/>
            <person name="Barbe V."/>
            <person name="Dopazo J."/>
            <person name="Rossello-Mora R."/>
            <person name="Schuler M."/>
            <person name="Glockner F.O."/>
            <person name="Amann R."/>
            <person name="Gabaldon T."/>
            <person name="Anton J."/>
        </authorList>
    </citation>
    <scope>NUCLEOTIDE SEQUENCE [LARGE SCALE GENOMIC DNA]</scope>
    <source>
        <strain evidence="17 18">M8</strain>
    </source>
</reference>
<evidence type="ECO:0000313" key="18">
    <source>
        <dbReference type="Proteomes" id="UP000000933"/>
    </source>
</evidence>
<evidence type="ECO:0000256" key="3">
    <source>
        <dbReference type="ARBA" id="ARBA00004669"/>
    </source>
</evidence>
<comment type="catalytic activity">
    <reaction evidence="14">
        <text>IMP + diphosphate = hypoxanthine + 5-phospho-alpha-D-ribose 1-diphosphate</text>
        <dbReference type="Rhea" id="RHEA:17973"/>
        <dbReference type="ChEBI" id="CHEBI:17368"/>
        <dbReference type="ChEBI" id="CHEBI:33019"/>
        <dbReference type="ChEBI" id="CHEBI:58017"/>
        <dbReference type="ChEBI" id="CHEBI:58053"/>
        <dbReference type="EC" id="2.4.2.8"/>
    </reaction>
    <physiologicalReaction direction="right-to-left" evidence="14">
        <dbReference type="Rhea" id="RHEA:17975"/>
    </physiologicalReaction>
</comment>
<keyword evidence="8 15" id="KW-0808">Transferase</keyword>
<name>D5H9Y3_SALRM</name>
<dbReference type="RefSeq" id="WP_013062168.1">
    <property type="nucleotide sequence ID" value="NC_014032.1"/>
</dbReference>
<dbReference type="SUPFAM" id="SSF53271">
    <property type="entry name" value="PRTase-like"/>
    <property type="match status" value="1"/>
</dbReference>
<dbReference type="GO" id="GO:0000287">
    <property type="term" value="F:magnesium ion binding"/>
    <property type="evidence" value="ECO:0007669"/>
    <property type="project" value="TreeGrafter"/>
</dbReference>
<proteinExistence type="inferred from homology"/>
<evidence type="ECO:0000256" key="1">
    <source>
        <dbReference type="ARBA" id="ARBA00001946"/>
    </source>
</evidence>
<keyword evidence="10 15" id="KW-0660">Purine salvage</keyword>
<dbReference type="GO" id="GO:0032264">
    <property type="term" value="P:IMP salvage"/>
    <property type="evidence" value="ECO:0007669"/>
    <property type="project" value="UniProtKB-UniPathway"/>
</dbReference>
<evidence type="ECO:0000259" key="16">
    <source>
        <dbReference type="Pfam" id="PF00156"/>
    </source>
</evidence>
<dbReference type="InterPro" id="IPR050408">
    <property type="entry name" value="HGPRT"/>
</dbReference>
<dbReference type="AlphaFoldDB" id="D5H9Y3"/>
<dbReference type="FunFam" id="3.40.50.2020:FF:000006">
    <property type="entry name" value="Hypoxanthine phosphoribosyltransferase"/>
    <property type="match status" value="1"/>
</dbReference>
<dbReference type="CDD" id="cd06223">
    <property type="entry name" value="PRTases_typeI"/>
    <property type="match status" value="1"/>
</dbReference>
<dbReference type="Gene3D" id="3.40.50.2020">
    <property type="match status" value="1"/>
</dbReference>
<dbReference type="PANTHER" id="PTHR43340">
    <property type="entry name" value="HYPOXANTHINE-GUANINE PHOSPHORIBOSYLTRANSFERASE"/>
    <property type="match status" value="1"/>
</dbReference>
<dbReference type="InterPro" id="IPR005904">
    <property type="entry name" value="Hxn_phspho_trans"/>
</dbReference>
<evidence type="ECO:0000256" key="13">
    <source>
        <dbReference type="ARBA" id="ARBA00048811"/>
    </source>
</evidence>
<dbReference type="GO" id="GO:0006178">
    <property type="term" value="P:guanine salvage"/>
    <property type="evidence" value="ECO:0007669"/>
    <property type="project" value="TreeGrafter"/>
</dbReference>
<comment type="cofactor">
    <cofactor evidence="1 15">
        <name>Mg(2+)</name>
        <dbReference type="ChEBI" id="CHEBI:18420"/>
    </cofactor>
</comment>
<accession>D5H9Y3</accession>
<evidence type="ECO:0000256" key="10">
    <source>
        <dbReference type="ARBA" id="ARBA00022726"/>
    </source>
</evidence>
<dbReference type="GO" id="GO:0005829">
    <property type="term" value="C:cytosol"/>
    <property type="evidence" value="ECO:0007669"/>
    <property type="project" value="TreeGrafter"/>
</dbReference>
<keyword evidence="12 15" id="KW-0460">Magnesium</keyword>
<protein>
    <recommendedName>
        <fullName evidence="5 15">Hypoxanthine phosphoribosyltransferase</fullName>
        <ecNumber evidence="5 15">2.4.2.8</ecNumber>
    </recommendedName>
</protein>
<dbReference type="GO" id="GO:0052657">
    <property type="term" value="F:guanine phosphoribosyltransferase activity"/>
    <property type="evidence" value="ECO:0007669"/>
    <property type="project" value="RHEA"/>
</dbReference>
<dbReference type="Proteomes" id="UP000000933">
    <property type="component" value="Chromosome"/>
</dbReference>
<evidence type="ECO:0000256" key="2">
    <source>
        <dbReference type="ARBA" id="ARBA00004496"/>
    </source>
</evidence>
<dbReference type="EC" id="2.4.2.8" evidence="5 15"/>